<evidence type="ECO:0000256" key="6">
    <source>
        <dbReference type="ARBA" id="ARBA00022723"/>
    </source>
</evidence>
<evidence type="ECO:0000256" key="12">
    <source>
        <dbReference type="HAMAP-Rule" id="MF_00041"/>
    </source>
</evidence>
<feature type="binding site" evidence="12">
    <location>
        <position position="234"/>
    </location>
    <ligand>
        <name>Zn(2+)</name>
        <dbReference type="ChEBI" id="CHEBI:29105"/>
    </ligand>
</feature>
<dbReference type="SUPFAM" id="SSF52374">
    <property type="entry name" value="Nucleotidylyl transferase"/>
    <property type="match status" value="1"/>
</dbReference>
<dbReference type="InterPro" id="IPR014729">
    <property type="entry name" value="Rossmann-like_a/b/a_fold"/>
</dbReference>
<evidence type="ECO:0000256" key="1">
    <source>
        <dbReference type="ARBA" id="ARBA00004496"/>
    </source>
</evidence>
<dbReference type="InterPro" id="IPR056411">
    <property type="entry name" value="CysS_C"/>
</dbReference>
<dbReference type="PANTHER" id="PTHR10890">
    <property type="entry name" value="CYSTEINYL-TRNA SYNTHETASE"/>
    <property type="match status" value="1"/>
</dbReference>
<comment type="caution">
    <text evidence="14">The sequence shown here is derived from an EMBL/GenBank/DDBJ whole genome shotgun (WGS) entry which is preliminary data.</text>
</comment>
<proteinExistence type="inferred from homology"/>
<dbReference type="Pfam" id="PF23493">
    <property type="entry name" value="CysS_C"/>
    <property type="match status" value="1"/>
</dbReference>
<keyword evidence="8 12" id="KW-0862">Zinc</keyword>
<dbReference type="FunFam" id="3.40.50.620:FF:000009">
    <property type="entry name" value="Cysteine--tRNA ligase"/>
    <property type="match status" value="1"/>
</dbReference>
<reference evidence="14" key="1">
    <citation type="journal article" date="2020" name="Biotechnol. Biofuels">
        <title>New insights from the biogas microbiome by comprehensive genome-resolved metagenomics of nearly 1600 species originating from multiple anaerobic digesters.</title>
        <authorList>
            <person name="Campanaro S."/>
            <person name="Treu L."/>
            <person name="Rodriguez-R L.M."/>
            <person name="Kovalovszki A."/>
            <person name="Ziels R.M."/>
            <person name="Maus I."/>
            <person name="Zhu X."/>
            <person name="Kougias P.G."/>
            <person name="Basile A."/>
            <person name="Luo G."/>
            <person name="Schluter A."/>
            <person name="Konstantinidis K.T."/>
            <person name="Angelidaki I."/>
        </authorList>
    </citation>
    <scope>NUCLEOTIDE SEQUENCE</scope>
    <source>
        <strain evidence="14">AS06rmzACSIP_7</strain>
    </source>
</reference>
<keyword evidence="7 12" id="KW-0547">Nucleotide-binding</keyword>
<evidence type="ECO:0000256" key="2">
    <source>
        <dbReference type="ARBA" id="ARBA00005594"/>
    </source>
</evidence>
<evidence type="ECO:0000256" key="8">
    <source>
        <dbReference type="ARBA" id="ARBA00022833"/>
    </source>
</evidence>
<accession>A0A971S2G8</accession>
<evidence type="ECO:0000256" key="9">
    <source>
        <dbReference type="ARBA" id="ARBA00022840"/>
    </source>
</evidence>
<dbReference type="HAMAP" id="MF_00041">
    <property type="entry name" value="Cys_tRNA_synth"/>
    <property type="match status" value="1"/>
</dbReference>
<feature type="binding site" evidence="12">
    <location>
        <position position="209"/>
    </location>
    <ligand>
        <name>Zn(2+)</name>
        <dbReference type="ChEBI" id="CHEBI:29105"/>
    </ligand>
</feature>
<evidence type="ECO:0000256" key="4">
    <source>
        <dbReference type="ARBA" id="ARBA00022490"/>
    </source>
</evidence>
<evidence type="ECO:0000259" key="13">
    <source>
        <dbReference type="SMART" id="SM00840"/>
    </source>
</evidence>
<comment type="subcellular location">
    <subcellularLocation>
        <location evidence="1 12">Cytoplasm</location>
    </subcellularLocation>
</comment>
<feature type="short sequence motif" description="'HIGH' region" evidence="12">
    <location>
        <begin position="31"/>
        <end position="41"/>
    </location>
</feature>
<evidence type="ECO:0000256" key="11">
    <source>
        <dbReference type="ARBA" id="ARBA00023146"/>
    </source>
</evidence>
<dbReference type="Proteomes" id="UP000777265">
    <property type="component" value="Unassembled WGS sequence"/>
</dbReference>
<dbReference type="Pfam" id="PF01406">
    <property type="entry name" value="tRNA-synt_1e"/>
    <property type="match status" value="1"/>
</dbReference>
<dbReference type="Gene3D" id="3.40.50.620">
    <property type="entry name" value="HUPs"/>
    <property type="match status" value="1"/>
</dbReference>
<dbReference type="InterPro" id="IPR015273">
    <property type="entry name" value="Cys-tRNA-synt_Ia_DALR"/>
</dbReference>
<dbReference type="GO" id="GO:0006423">
    <property type="term" value="P:cysteinyl-tRNA aminoacylation"/>
    <property type="evidence" value="ECO:0007669"/>
    <property type="project" value="UniProtKB-UniRule"/>
</dbReference>
<name>A0A971S2G8_9BACT</name>
<keyword evidence="5 12" id="KW-0436">Ligase</keyword>
<gene>
    <name evidence="12" type="primary">cysS</name>
    <name evidence="14" type="ORF">GXY80_15870</name>
</gene>
<comment type="similarity">
    <text evidence="2 12">Belongs to the class-I aminoacyl-tRNA synthetase family.</text>
</comment>
<keyword evidence="4 12" id="KW-0963">Cytoplasm</keyword>
<dbReference type="PANTHER" id="PTHR10890:SF3">
    <property type="entry name" value="CYSTEINE--TRNA LIGASE, CYTOPLASMIC"/>
    <property type="match status" value="1"/>
</dbReference>
<keyword evidence="6 12" id="KW-0479">Metal-binding</keyword>
<protein>
    <recommendedName>
        <fullName evidence="12">Cysteine--tRNA ligase</fullName>
        <ecNumber evidence="12">6.1.1.16</ecNumber>
    </recommendedName>
    <alternativeName>
        <fullName evidence="12">Cysteinyl-tRNA synthetase</fullName>
        <shortName evidence="12">CysRS</shortName>
    </alternativeName>
</protein>
<comment type="catalytic activity">
    <reaction evidence="12">
        <text>tRNA(Cys) + L-cysteine + ATP = L-cysteinyl-tRNA(Cys) + AMP + diphosphate</text>
        <dbReference type="Rhea" id="RHEA:17773"/>
        <dbReference type="Rhea" id="RHEA-COMP:9661"/>
        <dbReference type="Rhea" id="RHEA-COMP:9679"/>
        <dbReference type="ChEBI" id="CHEBI:30616"/>
        <dbReference type="ChEBI" id="CHEBI:33019"/>
        <dbReference type="ChEBI" id="CHEBI:35235"/>
        <dbReference type="ChEBI" id="CHEBI:78442"/>
        <dbReference type="ChEBI" id="CHEBI:78517"/>
        <dbReference type="ChEBI" id="CHEBI:456215"/>
        <dbReference type="EC" id="6.1.1.16"/>
    </reaction>
</comment>
<evidence type="ECO:0000256" key="7">
    <source>
        <dbReference type="ARBA" id="ARBA00022741"/>
    </source>
</evidence>
<evidence type="ECO:0000256" key="3">
    <source>
        <dbReference type="ARBA" id="ARBA00011245"/>
    </source>
</evidence>
<dbReference type="InterPro" id="IPR032678">
    <property type="entry name" value="tRNA-synt_1_cat_dom"/>
</dbReference>
<dbReference type="EC" id="6.1.1.16" evidence="12"/>
<evidence type="ECO:0000313" key="14">
    <source>
        <dbReference type="EMBL" id="NLW36931.1"/>
    </source>
</evidence>
<comment type="subunit">
    <text evidence="3 12">Monomer.</text>
</comment>
<comment type="cofactor">
    <cofactor evidence="12">
        <name>Zn(2+)</name>
        <dbReference type="ChEBI" id="CHEBI:29105"/>
    </cofactor>
    <text evidence="12">Binds 1 zinc ion per subunit.</text>
</comment>
<dbReference type="GO" id="GO:0005829">
    <property type="term" value="C:cytosol"/>
    <property type="evidence" value="ECO:0007669"/>
    <property type="project" value="TreeGrafter"/>
</dbReference>
<dbReference type="GO" id="GO:0008270">
    <property type="term" value="F:zinc ion binding"/>
    <property type="evidence" value="ECO:0007669"/>
    <property type="project" value="UniProtKB-UniRule"/>
</dbReference>
<evidence type="ECO:0000256" key="10">
    <source>
        <dbReference type="ARBA" id="ARBA00022917"/>
    </source>
</evidence>
<feature type="domain" description="Cysteinyl-tRNA synthetase class Ia DALR" evidence="13">
    <location>
        <begin position="349"/>
        <end position="414"/>
    </location>
</feature>
<feature type="binding site" evidence="12">
    <location>
        <position position="29"/>
    </location>
    <ligand>
        <name>Zn(2+)</name>
        <dbReference type="ChEBI" id="CHEBI:29105"/>
    </ligand>
</feature>
<keyword evidence="11 12" id="KW-0030">Aminoacyl-tRNA synthetase</keyword>
<keyword evidence="9 12" id="KW-0067">ATP-binding</keyword>
<dbReference type="InterPro" id="IPR009080">
    <property type="entry name" value="tRNAsynth_Ia_anticodon-bd"/>
</dbReference>
<dbReference type="AlphaFoldDB" id="A0A971S2G8"/>
<keyword evidence="10 12" id="KW-0648">Protein biosynthesis</keyword>
<dbReference type="InterPro" id="IPR015803">
    <property type="entry name" value="Cys-tRNA-ligase"/>
</dbReference>
<dbReference type="NCBIfam" id="TIGR00435">
    <property type="entry name" value="cysS"/>
    <property type="match status" value="1"/>
</dbReference>
<dbReference type="Gene3D" id="1.20.120.1910">
    <property type="entry name" value="Cysteine-tRNA ligase, C-terminal anti-codon recognition domain"/>
    <property type="match status" value="1"/>
</dbReference>
<feature type="short sequence motif" description="'KMSKS' region" evidence="12">
    <location>
        <begin position="266"/>
        <end position="270"/>
    </location>
</feature>
<dbReference type="SMART" id="SM00840">
    <property type="entry name" value="DALR_2"/>
    <property type="match status" value="1"/>
</dbReference>
<feature type="binding site" evidence="12">
    <location>
        <position position="269"/>
    </location>
    <ligand>
        <name>ATP</name>
        <dbReference type="ChEBI" id="CHEBI:30616"/>
    </ligand>
</feature>
<dbReference type="GO" id="GO:0005524">
    <property type="term" value="F:ATP binding"/>
    <property type="evidence" value="ECO:0007669"/>
    <property type="project" value="UniProtKB-UniRule"/>
</dbReference>
<dbReference type="Pfam" id="PF09190">
    <property type="entry name" value="DALR_2"/>
    <property type="match status" value="1"/>
</dbReference>
<feature type="binding site" evidence="12">
    <location>
        <position position="238"/>
    </location>
    <ligand>
        <name>Zn(2+)</name>
        <dbReference type="ChEBI" id="CHEBI:29105"/>
    </ligand>
</feature>
<dbReference type="SUPFAM" id="SSF47323">
    <property type="entry name" value="Anticodon-binding domain of a subclass of class I aminoacyl-tRNA synthetases"/>
    <property type="match status" value="1"/>
</dbReference>
<dbReference type="PRINTS" id="PR00983">
    <property type="entry name" value="TRNASYNTHCYS"/>
</dbReference>
<evidence type="ECO:0000313" key="15">
    <source>
        <dbReference type="Proteomes" id="UP000777265"/>
    </source>
</evidence>
<evidence type="ECO:0000256" key="5">
    <source>
        <dbReference type="ARBA" id="ARBA00022598"/>
    </source>
</evidence>
<organism evidence="14 15">
    <name type="scientific">Syntrophorhabdus aromaticivorans</name>
    <dbReference type="NCBI Taxonomy" id="328301"/>
    <lineage>
        <taxon>Bacteria</taxon>
        <taxon>Pseudomonadati</taxon>
        <taxon>Thermodesulfobacteriota</taxon>
        <taxon>Syntrophorhabdia</taxon>
        <taxon>Syntrophorhabdales</taxon>
        <taxon>Syntrophorhabdaceae</taxon>
        <taxon>Syntrophorhabdus</taxon>
    </lineage>
</organism>
<dbReference type="EMBL" id="JAAYEE010000320">
    <property type="protein sequence ID" value="NLW36931.1"/>
    <property type="molecule type" value="Genomic_DNA"/>
</dbReference>
<dbReference type="GO" id="GO:0004817">
    <property type="term" value="F:cysteine-tRNA ligase activity"/>
    <property type="evidence" value="ECO:0007669"/>
    <property type="project" value="UniProtKB-UniRule"/>
</dbReference>
<sequence>MSIKVYNTFTAKKEEFTPIREGKAGLYVCGVTVYDHCHIGHARSAIVFDVIYRYLIAKGYDVTFVKNFTDIDDKIIKKSHLEGISWKDVAEKYIASFHEDMDALNVLRPTHEPKATEHIDDMIALVGTLLEKGHAYRVNDDVYFSVESYRGYGGLSKRSLEEMMAGARVEIDDRKRNPLDFALWKSSKEGEPSWPTPFGEGRPGWHIECSVMSSKYLGIPFDIHGGGKDLVFPHHENERAQSESATGTRFVNYWIHNGFVNIEREKMSKSLGNILLIKDFVKEYHPEVLRLFFLATHYRNPIDYNEKSIEDMNNALHRLYYTIRRVSEVEKIETVEPEVYGEAEELEKLFYEAMDDDFNTALALSYVFELSKMLNKLLDEESPANRPFIAYAYRLFTSLARMLGMLSNDLLTFSSTEKTRHLKRVGLTPEVLEKMIEERTQARKNKDYARADEIRETLAGKGIGLLDSPKGTEWRVKNLATTKGEP</sequence>
<reference evidence="14" key="2">
    <citation type="submission" date="2020-01" db="EMBL/GenBank/DDBJ databases">
        <authorList>
            <person name="Campanaro S."/>
        </authorList>
    </citation>
    <scope>NUCLEOTIDE SEQUENCE</scope>
    <source>
        <strain evidence="14">AS06rmzACSIP_7</strain>
    </source>
</reference>
<dbReference type="InterPro" id="IPR024909">
    <property type="entry name" value="Cys-tRNA/MSH_ligase"/>
</dbReference>
<dbReference type="CDD" id="cd00672">
    <property type="entry name" value="CysRS_core"/>
    <property type="match status" value="1"/>
</dbReference>